<reference evidence="5" key="1">
    <citation type="submission" date="2021-06" db="EMBL/GenBank/DDBJ databases">
        <authorList>
            <person name="Hodson N. C."/>
            <person name="Mongue J. A."/>
            <person name="Jaron S. K."/>
        </authorList>
    </citation>
    <scope>NUCLEOTIDE SEQUENCE</scope>
</reference>
<keyword evidence="3" id="KW-1133">Transmembrane helix</keyword>
<organism evidence="5 6">
    <name type="scientific">Allacma fusca</name>
    <dbReference type="NCBI Taxonomy" id="39272"/>
    <lineage>
        <taxon>Eukaryota</taxon>
        <taxon>Metazoa</taxon>
        <taxon>Ecdysozoa</taxon>
        <taxon>Arthropoda</taxon>
        <taxon>Hexapoda</taxon>
        <taxon>Collembola</taxon>
        <taxon>Symphypleona</taxon>
        <taxon>Sminthuridae</taxon>
        <taxon>Allacma</taxon>
    </lineage>
</organism>
<dbReference type="Pfam" id="PF03088">
    <property type="entry name" value="Str_synth"/>
    <property type="match status" value="1"/>
</dbReference>
<feature type="domain" description="Strictosidine synthase conserved region" evidence="4">
    <location>
        <begin position="154"/>
        <end position="238"/>
    </location>
</feature>
<keyword evidence="3" id="KW-0812">Transmembrane</keyword>
<evidence type="ECO:0000256" key="2">
    <source>
        <dbReference type="ARBA" id="ARBA00023180"/>
    </source>
</evidence>
<dbReference type="AlphaFoldDB" id="A0A8J2LFI7"/>
<dbReference type="EMBL" id="CAJVCH010570531">
    <property type="protein sequence ID" value="CAG7835112.1"/>
    <property type="molecule type" value="Genomic_DNA"/>
</dbReference>
<evidence type="ECO:0000256" key="1">
    <source>
        <dbReference type="ARBA" id="ARBA00022553"/>
    </source>
</evidence>
<proteinExistence type="predicted"/>
<accession>A0A8J2LFI7</accession>
<evidence type="ECO:0000313" key="5">
    <source>
        <dbReference type="EMBL" id="CAG7835112.1"/>
    </source>
</evidence>
<sequence>WISYSSYKNSLWSELRCTVSLLVYITAVTFLLAFLPGIPPHYDFKPLRVAGPKPLVGKLAPKCILDKAEILIEGQFVGPESLFLEGNVLYTGVESSEVVKVEDKGDGADVKFLGSTGVPCAFELKNIHRGIIAFDLKTGTTEPYLTGPVQTFADDLDIAKDGTVYYSILSDTPEADMLKQVLHPNGKLMKYDPKTKEITVLLNNISFANGVQLSDNEDFVLVNESPYGRTMRYYLKGPKAGTSDIFVDGLPGLPDNIRPNGRGGYYIALFSGRMPLVDWVGRYRILHRIVGRMQWILSKVVTFVKTNIVGGPFMDILDAAITHFGPLGIGWSDKATIVEVDGNGNILAVLRAKEKNMIAVTQITVGDKFSYIGSYSENKIWKIKTTDLRNY</sequence>
<dbReference type="OrthoDB" id="5307922at2759"/>
<evidence type="ECO:0000256" key="3">
    <source>
        <dbReference type="SAM" id="Phobius"/>
    </source>
</evidence>
<dbReference type="GO" id="GO:0016787">
    <property type="term" value="F:hydrolase activity"/>
    <property type="evidence" value="ECO:0007669"/>
    <property type="project" value="TreeGrafter"/>
</dbReference>
<evidence type="ECO:0000259" key="4">
    <source>
        <dbReference type="Pfam" id="PF03088"/>
    </source>
</evidence>
<gene>
    <name evidence="5" type="ORF">AFUS01_LOCUS44532</name>
</gene>
<dbReference type="InterPro" id="IPR018119">
    <property type="entry name" value="Strictosidine_synth_cons-reg"/>
</dbReference>
<feature type="transmembrane region" description="Helical" evidence="3">
    <location>
        <begin position="21"/>
        <end position="38"/>
    </location>
</feature>
<keyword evidence="6" id="KW-1185">Reference proteome</keyword>
<dbReference type="PANTHER" id="PTHR10426">
    <property type="entry name" value="STRICTOSIDINE SYNTHASE-RELATED"/>
    <property type="match status" value="1"/>
</dbReference>
<dbReference type="GO" id="GO:0012505">
    <property type="term" value="C:endomembrane system"/>
    <property type="evidence" value="ECO:0007669"/>
    <property type="project" value="TreeGrafter"/>
</dbReference>
<dbReference type="Proteomes" id="UP000708208">
    <property type="component" value="Unassembled WGS sequence"/>
</dbReference>
<name>A0A8J2LFI7_9HEXA</name>
<keyword evidence="2" id="KW-0325">Glycoprotein</keyword>
<comment type="caution">
    <text evidence="5">The sequence shown here is derived from an EMBL/GenBank/DDBJ whole genome shotgun (WGS) entry which is preliminary data.</text>
</comment>
<keyword evidence="3" id="KW-0472">Membrane</keyword>
<feature type="non-terminal residue" evidence="5">
    <location>
        <position position="1"/>
    </location>
</feature>
<protein>
    <recommendedName>
        <fullName evidence="4">Strictosidine synthase conserved region domain-containing protein</fullName>
    </recommendedName>
</protein>
<dbReference type="PANTHER" id="PTHR10426:SF88">
    <property type="entry name" value="ADIPOCYTE PLASMA MEMBRANE-ASSOCIATED PROTEIN HEMOMUCIN-RELATED"/>
    <property type="match status" value="1"/>
</dbReference>
<keyword evidence="1" id="KW-0597">Phosphoprotein</keyword>
<evidence type="ECO:0000313" key="6">
    <source>
        <dbReference type="Proteomes" id="UP000708208"/>
    </source>
</evidence>